<dbReference type="SUPFAM" id="SSF53720">
    <property type="entry name" value="ALDH-like"/>
    <property type="match status" value="1"/>
</dbReference>
<dbReference type="GO" id="GO:0003842">
    <property type="term" value="F:L-glutamate gamma-semialdehyde dehydrogenase activity"/>
    <property type="evidence" value="ECO:0007669"/>
    <property type="project" value="TreeGrafter"/>
</dbReference>
<evidence type="ECO:0000256" key="1">
    <source>
        <dbReference type="ARBA" id="ARBA00023002"/>
    </source>
</evidence>
<dbReference type="OrthoDB" id="9812625at2"/>
<evidence type="ECO:0000313" key="6">
    <source>
        <dbReference type="Proteomes" id="UP000235598"/>
    </source>
</evidence>
<dbReference type="Gene3D" id="3.40.605.10">
    <property type="entry name" value="Aldehyde Dehydrogenase, Chain A, domain 1"/>
    <property type="match status" value="1"/>
</dbReference>
<sequence length="131" mass="13904">PEGTSGVGPAETAPAAAPVRGFANEPNTDPALPANQEWSRQVITAAERIDISPRTADDFDVDATVQTAKQAAADWAALGARGRLPYFQRAAELFAQRRGEFLAVAAAEAGKTLAQSDPELSEAIDFIRYYA</sequence>
<dbReference type="AlphaFoldDB" id="A0A2N6VIP6"/>
<organism evidence="5 6">
    <name type="scientific">Brevibacterium paucivorans</name>
    <dbReference type="NCBI Taxonomy" id="170994"/>
    <lineage>
        <taxon>Bacteria</taxon>
        <taxon>Bacillati</taxon>
        <taxon>Actinomycetota</taxon>
        <taxon>Actinomycetes</taxon>
        <taxon>Micrococcales</taxon>
        <taxon>Brevibacteriaceae</taxon>
        <taxon>Brevibacterium</taxon>
    </lineage>
</organism>
<dbReference type="EMBL" id="PNHK01000480">
    <property type="protein sequence ID" value="PMD04015.1"/>
    <property type="molecule type" value="Genomic_DNA"/>
</dbReference>
<evidence type="ECO:0000259" key="4">
    <source>
        <dbReference type="Pfam" id="PF00171"/>
    </source>
</evidence>
<comment type="caution">
    <text evidence="5">The sequence shown here is derived from an EMBL/GenBank/DDBJ whole genome shotgun (WGS) entry which is preliminary data.</text>
</comment>
<proteinExistence type="predicted"/>
<evidence type="ECO:0000313" key="5">
    <source>
        <dbReference type="EMBL" id="PMD04015.1"/>
    </source>
</evidence>
<reference evidence="5 6" key="1">
    <citation type="submission" date="2017-09" db="EMBL/GenBank/DDBJ databases">
        <title>Bacterial strain isolated from the female urinary microbiota.</title>
        <authorList>
            <person name="Thomas-White K."/>
            <person name="Kumar N."/>
            <person name="Forster S."/>
            <person name="Putonti C."/>
            <person name="Lawley T."/>
            <person name="Wolfe A.J."/>
        </authorList>
    </citation>
    <scope>NUCLEOTIDE SEQUENCE [LARGE SCALE GENOMIC DNA]</scope>
    <source>
        <strain evidence="5 6">UMB1301</strain>
    </source>
</reference>
<dbReference type="InterPro" id="IPR016162">
    <property type="entry name" value="Ald_DH_N"/>
</dbReference>
<gene>
    <name evidence="5" type="ORF">CJ199_14625</name>
</gene>
<name>A0A2N6VIP6_9MICO</name>
<evidence type="ECO:0000256" key="2">
    <source>
        <dbReference type="ARBA" id="ARBA00023027"/>
    </source>
</evidence>
<dbReference type="GO" id="GO:0010133">
    <property type="term" value="P:L-proline catabolic process to L-glutamate"/>
    <property type="evidence" value="ECO:0007669"/>
    <property type="project" value="TreeGrafter"/>
</dbReference>
<dbReference type="PANTHER" id="PTHR42862">
    <property type="entry name" value="DELTA-1-PYRROLINE-5-CARBOXYLATE DEHYDROGENASE 1, ISOFORM A-RELATED"/>
    <property type="match status" value="1"/>
</dbReference>
<keyword evidence="2" id="KW-0520">NAD</keyword>
<feature type="region of interest" description="Disordered" evidence="3">
    <location>
        <begin position="1"/>
        <end position="33"/>
    </location>
</feature>
<dbReference type="GO" id="GO:0009898">
    <property type="term" value="C:cytoplasmic side of plasma membrane"/>
    <property type="evidence" value="ECO:0007669"/>
    <property type="project" value="TreeGrafter"/>
</dbReference>
<feature type="non-terminal residue" evidence="5">
    <location>
        <position position="131"/>
    </location>
</feature>
<protein>
    <submittedName>
        <fullName evidence="5">Aldehyde dehydrogenase</fullName>
    </submittedName>
</protein>
<dbReference type="InterPro" id="IPR050485">
    <property type="entry name" value="Proline_metab_enzyme"/>
</dbReference>
<accession>A0A2N6VIP6</accession>
<feature type="domain" description="Aldehyde dehydrogenase" evidence="4">
    <location>
        <begin position="54"/>
        <end position="131"/>
    </location>
</feature>
<dbReference type="Proteomes" id="UP000235598">
    <property type="component" value="Unassembled WGS sequence"/>
</dbReference>
<dbReference type="InterPro" id="IPR016161">
    <property type="entry name" value="Ald_DH/histidinol_DH"/>
</dbReference>
<feature type="non-terminal residue" evidence="5">
    <location>
        <position position="1"/>
    </location>
</feature>
<dbReference type="Pfam" id="PF00171">
    <property type="entry name" value="Aldedh"/>
    <property type="match status" value="1"/>
</dbReference>
<evidence type="ECO:0000256" key="3">
    <source>
        <dbReference type="SAM" id="MobiDB-lite"/>
    </source>
</evidence>
<keyword evidence="1" id="KW-0560">Oxidoreductase</keyword>
<dbReference type="InterPro" id="IPR015590">
    <property type="entry name" value="Aldehyde_DH_dom"/>
</dbReference>
<dbReference type="PANTHER" id="PTHR42862:SF1">
    <property type="entry name" value="DELTA-1-PYRROLINE-5-CARBOXYLATE DEHYDROGENASE 2, ISOFORM A-RELATED"/>
    <property type="match status" value="1"/>
</dbReference>